<proteinExistence type="predicted"/>
<sequence>MRLSECRILLSSSSPLCTCVTSSPFRPPSLIRPPDTSITPTMTRRGTSPIPVHRLGMPAAGGAAVCCSDAFPVVHLVHLAYRCIPCSPSLARAIPAQEAAAGLSPPSPPLPTSSCSTISLLLVRALT</sequence>
<evidence type="ECO:0000313" key="1">
    <source>
        <dbReference type="EMBL" id="KZO89739.1"/>
    </source>
</evidence>
<protein>
    <submittedName>
        <fullName evidence="1">Uncharacterized protein</fullName>
    </submittedName>
</protein>
<dbReference type="AlphaFoldDB" id="A0A167FQE6"/>
<dbReference type="EMBL" id="KV417368">
    <property type="protein sequence ID" value="KZO89739.1"/>
    <property type="molecule type" value="Genomic_DNA"/>
</dbReference>
<name>A0A167FQE6_CALVF</name>
<keyword evidence="2" id="KW-1185">Reference proteome</keyword>
<gene>
    <name evidence="1" type="ORF">CALVIDRAFT_543339</name>
</gene>
<evidence type="ECO:0000313" key="2">
    <source>
        <dbReference type="Proteomes" id="UP000076738"/>
    </source>
</evidence>
<reference evidence="1 2" key="1">
    <citation type="journal article" date="2016" name="Mol. Biol. Evol.">
        <title>Comparative Genomics of Early-Diverging Mushroom-Forming Fungi Provides Insights into the Origins of Lignocellulose Decay Capabilities.</title>
        <authorList>
            <person name="Nagy L.G."/>
            <person name="Riley R."/>
            <person name="Tritt A."/>
            <person name="Adam C."/>
            <person name="Daum C."/>
            <person name="Floudas D."/>
            <person name="Sun H."/>
            <person name="Yadav J.S."/>
            <person name="Pangilinan J."/>
            <person name="Larsson K.H."/>
            <person name="Matsuura K."/>
            <person name="Barry K."/>
            <person name="Labutti K."/>
            <person name="Kuo R."/>
            <person name="Ohm R.A."/>
            <person name="Bhattacharya S.S."/>
            <person name="Shirouzu T."/>
            <person name="Yoshinaga Y."/>
            <person name="Martin F.M."/>
            <person name="Grigoriev I.V."/>
            <person name="Hibbett D.S."/>
        </authorList>
    </citation>
    <scope>NUCLEOTIDE SEQUENCE [LARGE SCALE GENOMIC DNA]</scope>
    <source>
        <strain evidence="1 2">TUFC12733</strain>
    </source>
</reference>
<dbReference type="Proteomes" id="UP000076738">
    <property type="component" value="Unassembled WGS sequence"/>
</dbReference>
<organism evidence="1 2">
    <name type="scientific">Calocera viscosa (strain TUFC12733)</name>
    <dbReference type="NCBI Taxonomy" id="1330018"/>
    <lineage>
        <taxon>Eukaryota</taxon>
        <taxon>Fungi</taxon>
        <taxon>Dikarya</taxon>
        <taxon>Basidiomycota</taxon>
        <taxon>Agaricomycotina</taxon>
        <taxon>Dacrymycetes</taxon>
        <taxon>Dacrymycetales</taxon>
        <taxon>Dacrymycetaceae</taxon>
        <taxon>Calocera</taxon>
    </lineage>
</organism>
<accession>A0A167FQE6</accession>